<evidence type="ECO:0000313" key="2">
    <source>
        <dbReference type="EMBL" id="EFO63361.1"/>
    </source>
</evidence>
<dbReference type="OrthoDB" id="10251094at2759"/>
<comment type="caution">
    <text evidence="2">The sequence shown here is derived from an EMBL/GenBank/DDBJ whole genome shotgun (WGS) entry which is preliminary data.</text>
</comment>
<feature type="compositionally biased region" description="Polar residues" evidence="1">
    <location>
        <begin position="442"/>
        <end position="456"/>
    </location>
</feature>
<dbReference type="EMBL" id="ACVC01000134">
    <property type="protein sequence ID" value="EFO63361.1"/>
    <property type="molecule type" value="Genomic_DNA"/>
</dbReference>
<dbReference type="AlphaFoldDB" id="E1F2I0"/>
<sequence>MSLTLALEESRQATANVGAPIYATASIEGLYPPPDYDFVYQFSTAEASDTPTYRVVQPYSIDRRCIFFSLALGQLLLKCEVRLVPRRLATPLDLETSLSQPHMQMILRKPTLLLNAQQGETSPFTKYLENPILSSSISISVKTVGTQVPPCMVPLPNTISPIYVVPEHQVQPVAKVRIIIKPHIPVLAANAEQKKEAKNNNLFIAPSMVPPPDLFSEAGFFTESVARDGTKKKGLFSGSKKDKDELEISCNLCKGYIPPVKDLVLTEWQDVPPGKPYFIPLFGILPNKLYEFRHQVLDPVADRRFELKEPIIFQAETIGMKSWLIPYQFTPLFASDQSERNFFISTSGVAAFKEFVAISGEKTASDLFLKINSSGVSEAAMYTPYGQMMIFIHNSVQQGAKIIHCHKDAVMTISAGLCDWLHNGNFEAHVETQDDDEFGAQSGAQSLETSVPAPSSDTKEKGREERKIKKLTPKGIGELVCKSLQISSGTDSIYMNQYIYSSAINGSPMRMFSLGYINSSLMRQALASLDSGKEPIPYRPMVAATYVELLENREIILTGLAEVPFTRTNYPVLFEKVSQQINHLLSNMKAYSGSDQKNSKKVLGVDSSLLTAAVFHLDMSGHVTETFYACDMFPDVMNMVQFTELAWNRNEKGCLIPGYYTQSKFALIHSYISSVDCTQTDCLLVLPRQSSLVKLTYGSFKSTQARSRAIPPTIPLTPQPSLAAAQLPVQPSPQQAPPAYPATAGPYASMQSNAYNTSYNTVGNIYSMPSSNPYMSAPTSTLPSQALVQNTPVAHTVPPQPQTQVPPQGNIPPNPYAIASAPQPLPPAANPYLVANPYLKSATQPKNIDGDAPALLTGLDALKGGAQDSVILSANIGTSTCSDYLINILGVCYPLAVSRISSSVYMVCNTPSAIELIVFSTPYFVGRGPKTHAELLNDSTGGAAIIERYDTSLQEAEAVTVQHKVVLQRGKATVARVLTLPQGGCVVAWMEDGQNIWKVMEVNNGLLMFAGKIANAEDISLLPTF</sequence>
<name>E1F2I0_GIAIA</name>
<protein>
    <submittedName>
        <fullName evidence="2">Uncharacterized protein</fullName>
    </submittedName>
</protein>
<dbReference type="VEuPathDB" id="GiardiaDB:GLP15_3950"/>
<feature type="region of interest" description="Disordered" evidence="1">
    <location>
        <begin position="442"/>
        <end position="469"/>
    </location>
</feature>
<organism evidence="2 3">
    <name type="scientific">Giardia intestinalis (strain P15)</name>
    <name type="common">Giardia lamblia</name>
    <dbReference type="NCBI Taxonomy" id="658858"/>
    <lineage>
        <taxon>Eukaryota</taxon>
        <taxon>Metamonada</taxon>
        <taxon>Diplomonadida</taxon>
        <taxon>Hexamitidae</taxon>
        <taxon>Giardiinae</taxon>
        <taxon>Giardia</taxon>
    </lineage>
</organism>
<dbReference type="OMA" id="QFTELAW"/>
<evidence type="ECO:0000313" key="3">
    <source>
        <dbReference type="Proteomes" id="UP000008974"/>
    </source>
</evidence>
<accession>E1F2I0</accession>
<gene>
    <name evidence="2" type="ORF">GLP15_3950</name>
</gene>
<reference evidence="2 3" key="1">
    <citation type="journal article" date="2010" name="BMC Genomics">
        <title>Genome analysis and comparative genomics of a Giardia intestinalis assemblage E isolate.</title>
        <authorList>
            <person name="Jerlstrom-Hultqvist J."/>
            <person name="Franzen O."/>
            <person name="Ankarklev J."/>
            <person name="Xu F."/>
            <person name="Nohynkova E."/>
            <person name="Andersson J.O."/>
            <person name="Svard S.G."/>
            <person name="Andersson B."/>
        </authorList>
    </citation>
    <scope>NUCLEOTIDE SEQUENCE [LARGE SCALE GENOMIC DNA]</scope>
    <source>
        <strain evidence="2 3">P15</strain>
    </source>
</reference>
<dbReference type="Proteomes" id="UP000008974">
    <property type="component" value="Unassembled WGS sequence"/>
</dbReference>
<feature type="compositionally biased region" description="Basic and acidic residues" evidence="1">
    <location>
        <begin position="457"/>
        <end position="467"/>
    </location>
</feature>
<proteinExistence type="predicted"/>
<evidence type="ECO:0000256" key="1">
    <source>
        <dbReference type="SAM" id="MobiDB-lite"/>
    </source>
</evidence>